<keyword evidence="2" id="KW-1185">Reference proteome</keyword>
<dbReference type="RefSeq" id="WP_130168597.1">
    <property type="nucleotide sequence ID" value="NZ_SGSQ01000016.1"/>
</dbReference>
<protein>
    <submittedName>
        <fullName evidence="1">Uncharacterized protein</fullName>
    </submittedName>
</protein>
<evidence type="ECO:0000313" key="2">
    <source>
        <dbReference type="Proteomes" id="UP000293863"/>
    </source>
</evidence>
<organism evidence="1 2">
    <name type="scientific">Acinetobacter wuhouensis</name>
    <dbReference type="NCBI Taxonomy" id="1879050"/>
    <lineage>
        <taxon>Bacteria</taxon>
        <taxon>Pseudomonadati</taxon>
        <taxon>Pseudomonadota</taxon>
        <taxon>Gammaproteobacteria</taxon>
        <taxon>Moraxellales</taxon>
        <taxon>Moraxellaceae</taxon>
        <taxon>Acinetobacter</taxon>
    </lineage>
</organism>
<dbReference type="Proteomes" id="UP000293863">
    <property type="component" value="Unassembled WGS sequence"/>
</dbReference>
<dbReference type="AlphaFoldDB" id="A0A4Q7AG07"/>
<gene>
    <name evidence="1" type="ORF">EXU28_11390</name>
</gene>
<accession>A0A4Q7AG07</accession>
<name>A0A4Q7AG07_9GAMM</name>
<comment type="caution">
    <text evidence="1">The sequence shown here is derived from an EMBL/GenBank/DDBJ whole genome shotgun (WGS) entry which is preliminary data.</text>
</comment>
<proteinExistence type="predicted"/>
<dbReference type="EMBL" id="SGSQ01000016">
    <property type="protein sequence ID" value="RZG45813.1"/>
    <property type="molecule type" value="Genomic_DNA"/>
</dbReference>
<sequence>MILIVYSSLSIGRIQAQLLENQQSTASIRYQFVQPQHFEMKAELDGGCYKGNQDLLSAEIHRKKVKPEYLQKIILENKRTRSAFTAMTFIFNGQPISMNVLDDAFTAQYCTNGTNIPVFIQGDIVNLSRNGVFEQIYFVRKIKLF</sequence>
<evidence type="ECO:0000313" key="1">
    <source>
        <dbReference type="EMBL" id="RZG45813.1"/>
    </source>
</evidence>
<reference evidence="1 2" key="1">
    <citation type="submission" date="2019-02" db="EMBL/GenBank/DDBJ databases">
        <title>The Batch Genome Submission of Acinetobacter spp. strains.</title>
        <authorList>
            <person name="Qin J."/>
            <person name="Hu Y."/>
            <person name="Ye H."/>
            <person name="Wei L."/>
            <person name="Feng Y."/>
            <person name="Zong Z."/>
        </authorList>
    </citation>
    <scope>NUCLEOTIDE SEQUENCE [LARGE SCALE GENOMIC DNA]</scope>
    <source>
        <strain evidence="1 2">WCHAW060049</strain>
    </source>
</reference>